<evidence type="ECO:0000313" key="5">
    <source>
        <dbReference type="Proteomes" id="UP000037939"/>
    </source>
</evidence>
<feature type="domain" description="Non-reducing end beta-L-arabinofuranosidase-like GH127 middle" evidence="2">
    <location>
        <begin position="420"/>
        <end position="514"/>
    </location>
</feature>
<dbReference type="Pfam" id="PF20737">
    <property type="entry name" value="Glyco_hydro127C"/>
    <property type="match status" value="1"/>
</dbReference>
<dbReference type="InterPro" id="IPR012878">
    <property type="entry name" value="Beta-AFase-like_GH127_cat"/>
</dbReference>
<dbReference type="GO" id="GO:0005975">
    <property type="term" value="P:carbohydrate metabolic process"/>
    <property type="evidence" value="ECO:0007669"/>
    <property type="project" value="InterPro"/>
</dbReference>
<gene>
    <name evidence="4" type="primary">hypBA1</name>
    <name evidence="4" type="ORF">WG78_10080</name>
</gene>
<dbReference type="Proteomes" id="UP000037939">
    <property type="component" value="Unassembled WGS sequence"/>
</dbReference>
<dbReference type="SUPFAM" id="SSF48208">
    <property type="entry name" value="Six-hairpin glycosidases"/>
    <property type="match status" value="1"/>
</dbReference>
<keyword evidence="4" id="KW-0326">Glycosidase</keyword>
<dbReference type="EC" id="3.2.1.185" evidence="4"/>
<evidence type="ECO:0000259" key="3">
    <source>
        <dbReference type="Pfam" id="PF20737"/>
    </source>
</evidence>
<name>A0A0N1JTB3_9NEIS</name>
<reference evidence="4 5" key="1">
    <citation type="submission" date="2015-07" db="EMBL/GenBank/DDBJ databases">
        <title>Draft genome sequence of the Amantichitinum ursilacus IGB-41, a new chitin-degrading bacterium.</title>
        <authorList>
            <person name="Kirstahler P."/>
            <person name="Guenther M."/>
            <person name="Grumaz C."/>
            <person name="Rupp S."/>
            <person name="Zibek S."/>
            <person name="Sohn K."/>
        </authorList>
    </citation>
    <scope>NUCLEOTIDE SEQUENCE [LARGE SCALE GENOMIC DNA]</scope>
    <source>
        <strain evidence="4 5">IGB-41</strain>
    </source>
</reference>
<dbReference type="PATRIC" id="fig|857265.3.peg.2071"/>
<keyword evidence="4" id="KW-0378">Hydrolase</keyword>
<dbReference type="PANTHER" id="PTHR43465:SF2">
    <property type="entry name" value="DUF1680 DOMAIN PROTEIN (AFU_ORTHOLOGUE AFUA_1G08910)"/>
    <property type="match status" value="1"/>
</dbReference>
<dbReference type="EMBL" id="LAQT01000007">
    <property type="protein sequence ID" value="KPC53427.1"/>
    <property type="molecule type" value="Genomic_DNA"/>
</dbReference>
<feature type="domain" description="Non-reducing end beta-L-arabinofuranosidase-like GH127 catalytic" evidence="1">
    <location>
        <begin position="31"/>
        <end position="409"/>
    </location>
</feature>
<dbReference type="Pfam" id="PF20736">
    <property type="entry name" value="Glyco_hydro127M"/>
    <property type="match status" value="1"/>
</dbReference>
<organism evidence="4 5">
    <name type="scientific">Amantichitinum ursilacus</name>
    <dbReference type="NCBI Taxonomy" id="857265"/>
    <lineage>
        <taxon>Bacteria</taxon>
        <taxon>Pseudomonadati</taxon>
        <taxon>Pseudomonadota</taxon>
        <taxon>Betaproteobacteria</taxon>
        <taxon>Neisseriales</taxon>
        <taxon>Chitinibacteraceae</taxon>
        <taxon>Amantichitinum</taxon>
    </lineage>
</organism>
<dbReference type="GO" id="GO:0102478">
    <property type="term" value="F:beta-L-arabinofuranosidase activity"/>
    <property type="evidence" value="ECO:0007669"/>
    <property type="project" value="UniProtKB-EC"/>
</dbReference>
<evidence type="ECO:0000313" key="4">
    <source>
        <dbReference type="EMBL" id="KPC53427.1"/>
    </source>
</evidence>
<protein>
    <submittedName>
        <fullName evidence="4">Non-reducing end beta-L-arabinofuranosidase</fullName>
        <ecNumber evidence="4">3.2.1.185</ecNumber>
    </submittedName>
</protein>
<dbReference type="AlphaFoldDB" id="A0A0N1JTB3"/>
<proteinExistence type="predicted"/>
<evidence type="ECO:0000259" key="2">
    <source>
        <dbReference type="Pfam" id="PF20736"/>
    </source>
</evidence>
<dbReference type="RefSeq" id="WP_053937659.1">
    <property type="nucleotide sequence ID" value="NZ_LAQT01000007.1"/>
</dbReference>
<dbReference type="InterPro" id="IPR049049">
    <property type="entry name" value="Beta-AFase-like_GH127_C"/>
</dbReference>
<sequence>MNLLQQAARPRAINLASSPFARLLPVSPLAVTLGGQFWGPRQARNARVSLLTQFEQLEEWGNLDNFRRLQNPDMGPFRGKVFNDTDVYKWIEAVCWVLAVEPSPRLQEKLDLVLDLIEAAQCADGYLNTWYAVERADERWSNLRDNHELYCAGHLLQAAVAHHRTQGNRRLLNVAIRFADLICAVFGSVVEGKNPGIDGHEEIELALVELYRETGNAAYLRQAEHFIDARGYGQLKGGWFGLEYFQDHAPLRKLNAMAGHAVRALYYNSGAADVFLETGDPSLLQTLTQLWRHMQAHQIYISGGLGSRHHGEALGADYELPNAQAYTETCAAIGSMMWNQRMLAATGDAQYAELIEHTLYNAMLPGWSLDGKRYFYVNPLANDGSHSRQTWYECACCPPNVARTIAALSGSVYSTSPGAIWVHLYADNTADIDLEGWRVGLTQKTRYPWDGDIEITVDASHRFDLMLRIPTWAGPQASVSINGKAEAHEIEAGQYLKLQRVWQPGDRIRISLPMPVRVMQSHPHVLENAGRVALMRGPLLYCVEAADHPGVSLLDIELPTGHDSAIDWEPELLDGVVVLRLLGRLPMPERRWNNALYQEQGGSGWQSARDVQLTAIPYYAWHNRAAGPMQVWLKQTVPESTYG</sequence>
<dbReference type="PANTHER" id="PTHR43465">
    <property type="entry name" value="DUF1680 DOMAIN PROTEIN (AFU_ORTHOLOGUE AFUA_1G08910)"/>
    <property type="match status" value="1"/>
</dbReference>
<dbReference type="OrthoDB" id="9757939at2"/>
<dbReference type="InterPro" id="IPR049174">
    <property type="entry name" value="Beta-AFase-like"/>
</dbReference>
<accession>A0A0N1JTB3</accession>
<keyword evidence="5" id="KW-1185">Reference proteome</keyword>
<dbReference type="InterPro" id="IPR049046">
    <property type="entry name" value="Beta-AFase-like_GH127_middle"/>
</dbReference>
<dbReference type="STRING" id="857265.WG78_10080"/>
<dbReference type="InterPro" id="IPR008928">
    <property type="entry name" value="6-hairpin_glycosidase_sf"/>
</dbReference>
<feature type="domain" description="Non-reducing end beta-L-arabinofuranosidase-like GH127 C-terminal" evidence="3">
    <location>
        <begin position="516"/>
        <end position="634"/>
    </location>
</feature>
<evidence type="ECO:0000259" key="1">
    <source>
        <dbReference type="Pfam" id="PF07944"/>
    </source>
</evidence>
<dbReference type="Pfam" id="PF07944">
    <property type="entry name" value="Beta-AFase-like_GH127_cat"/>
    <property type="match status" value="1"/>
</dbReference>
<comment type="caution">
    <text evidence="4">The sequence shown here is derived from an EMBL/GenBank/DDBJ whole genome shotgun (WGS) entry which is preliminary data.</text>
</comment>